<dbReference type="InParanoid" id="A0A4S2N838"/>
<dbReference type="AlphaFoldDB" id="A0A4S2N838"/>
<evidence type="ECO:0000313" key="2">
    <source>
        <dbReference type="EMBL" id="TGZ85386.1"/>
    </source>
</evidence>
<proteinExistence type="predicted"/>
<feature type="region of interest" description="Disordered" evidence="1">
    <location>
        <begin position="150"/>
        <end position="174"/>
    </location>
</feature>
<gene>
    <name evidence="2" type="ORF">EX30DRAFT_377034</name>
</gene>
<keyword evidence="3" id="KW-1185">Reference proteome</keyword>
<sequence length="174" mass="19087">MLYLPLKVKIFLHLTDISGRRHALDAVHQQSITGLVPEVAQNFAWEISFFDAGMIEPLDDGGDITACSFGRSDCPGSGSTPGLSILFLARRCHRSLRSTLPSIREHPSRIPQRCLKRGNPATTDNSYIPTFRAITASGMSLIPQHTVPIRPSANHGNQPPPHAADERWGILQTT</sequence>
<dbReference type="EMBL" id="ML220112">
    <property type="protein sequence ID" value="TGZ85386.1"/>
    <property type="molecule type" value="Genomic_DNA"/>
</dbReference>
<reference evidence="2 3" key="1">
    <citation type="submission" date="2019-04" db="EMBL/GenBank/DDBJ databases">
        <title>Comparative genomics and transcriptomics to analyze fruiting body development in filamentous ascomycetes.</title>
        <authorList>
            <consortium name="DOE Joint Genome Institute"/>
            <person name="Lutkenhaus R."/>
            <person name="Traeger S."/>
            <person name="Breuer J."/>
            <person name="Kuo A."/>
            <person name="Lipzen A."/>
            <person name="Pangilinan J."/>
            <person name="Dilworth D."/>
            <person name="Sandor L."/>
            <person name="Poggeler S."/>
            <person name="Barry K."/>
            <person name="Grigoriev I.V."/>
            <person name="Nowrousian M."/>
        </authorList>
    </citation>
    <scope>NUCLEOTIDE SEQUENCE [LARGE SCALE GENOMIC DNA]</scope>
    <source>
        <strain evidence="2 3">CBS 389.68</strain>
    </source>
</reference>
<evidence type="ECO:0000313" key="3">
    <source>
        <dbReference type="Proteomes" id="UP000298138"/>
    </source>
</evidence>
<dbReference type="Proteomes" id="UP000298138">
    <property type="component" value="Unassembled WGS sequence"/>
</dbReference>
<organism evidence="2 3">
    <name type="scientific">Ascodesmis nigricans</name>
    <dbReference type="NCBI Taxonomy" id="341454"/>
    <lineage>
        <taxon>Eukaryota</taxon>
        <taxon>Fungi</taxon>
        <taxon>Dikarya</taxon>
        <taxon>Ascomycota</taxon>
        <taxon>Pezizomycotina</taxon>
        <taxon>Pezizomycetes</taxon>
        <taxon>Pezizales</taxon>
        <taxon>Ascodesmidaceae</taxon>
        <taxon>Ascodesmis</taxon>
    </lineage>
</organism>
<accession>A0A4S2N838</accession>
<evidence type="ECO:0000256" key="1">
    <source>
        <dbReference type="SAM" id="MobiDB-lite"/>
    </source>
</evidence>
<name>A0A4S2N838_9PEZI</name>
<protein>
    <submittedName>
        <fullName evidence="2">Uncharacterized protein</fullName>
    </submittedName>
</protein>